<comment type="subcellular location">
    <subcellularLocation>
        <location evidence="1 6">Nucleus</location>
    </subcellularLocation>
</comment>
<dbReference type="AlphaFoldDB" id="A0AAD7LRP5"/>
<evidence type="ECO:0000256" key="1">
    <source>
        <dbReference type="ARBA" id="ARBA00004123"/>
    </source>
</evidence>
<gene>
    <name evidence="9" type="ORF">O6P43_018128</name>
</gene>
<keyword evidence="5 6" id="KW-0539">Nucleus</keyword>
<name>A0AAD7LRP5_QUISA</name>
<evidence type="ECO:0000313" key="10">
    <source>
        <dbReference type="Proteomes" id="UP001163823"/>
    </source>
</evidence>
<dbReference type="EMBL" id="JARAOO010000007">
    <property type="protein sequence ID" value="KAJ7962978.1"/>
    <property type="molecule type" value="Genomic_DNA"/>
</dbReference>
<sequence length="312" mass="35344">MSKGKRLQKSLHDYLSKIKSPTPNIQIPSAANSFSSSKSWILSGCKHTKTLSFAIDRTNGNLNSRNNNNNKDDAATLADIDRFLFENFKSLYIRDDEVNNNINISIKEKNHHDDQGYHHHQKLGPILFDSPRFIHPPPDLCGSNRFFVAPTGFSSSVMEDAGRTSMTTTTSSNEGSTSTSTSTTTTTTTINDNSTPNSHDDVSGKNTKLPEDCIAVLTYSPSPYEDFRRSMHEMVEARVRNNEGVDWEFMEELLFCYLNLNEKKSYRFILSAFSDLIVVLRQNSDTVVQGRRSVRSVRTVRSSNRKERRKKN</sequence>
<evidence type="ECO:0000256" key="2">
    <source>
        <dbReference type="ARBA" id="ARBA00022491"/>
    </source>
</evidence>
<keyword evidence="10" id="KW-1185">Reference proteome</keyword>
<dbReference type="NCBIfam" id="TIGR01568">
    <property type="entry name" value="A_thal_3678"/>
    <property type="match status" value="1"/>
</dbReference>
<evidence type="ECO:0000256" key="4">
    <source>
        <dbReference type="ARBA" id="ARBA00023163"/>
    </source>
</evidence>
<dbReference type="GO" id="GO:0005634">
    <property type="term" value="C:nucleus"/>
    <property type="evidence" value="ECO:0007669"/>
    <property type="project" value="UniProtKB-SubCell"/>
</dbReference>
<evidence type="ECO:0000256" key="7">
    <source>
        <dbReference type="SAM" id="MobiDB-lite"/>
    </source>
</evidence>
<dbReference type="InterPro" id="IPR038933">
    <property type="entry name" value="Ovate"/>
</dbReference>
<feature type="domain" description="OVATE" evidence="8">
    <location>
        <begin position="216"/>
        <end position="279"/>
    </location>
</feature>
<dbReference type="PANTHER" id="PTHR33057">
    <property type="entry name" value="TRANSCRIPTION REPRESSOR OFP7-RELATED"/>
    <property type="match status" value="1"/>
</dbReference>
<evidence type="ECO:0000259" key="8">
    <source>
        <dbReference type="PROSITE" id="PS51754"/>
    </source>
</evidence>
<keyword evidence="2 6" id="KW-0678">Repressor</keyword>
<dbReference type="PROSITE" id="PS51754">
    <property type="entry name" value="OVATE"/>
    <property type="match status" value="1"/>
</dbReference>
<comment type="caution">
    <text evidence="9">The sequence shown here is derived from an EMBL/GenBank/DDBJ whole genome shotgun (WGS) entry which is preliminary data.</text>
</comment>
<organism evidence="9 10">
    <name type="scientific">Quillaja saponaria</name>
    <name type="common">Soap bark tree</name>
    <dbReference type="NCBI Taxonomy" id="32244"/>
    <lineage>
        <taxon>Eukaryota</taxon>
        <taxon>Viridiplantae</taxon>
        <taxon>Streptophyta</taxon>
        <taxon>Embryophyta</taxon>
        <taxon>Tracheophyta</taxon>
        <taxon>Spermatophyta</taxon>
        <taxon>Magnoliopsida</taxon>
        <taxon>eudicotyledons</taxon>
        <taxon>Gunneridae</taxon>
        <taxon>Pentapetalae</taxon>
        <taxon>rosids</taxon>
        <taxon>fabids</taxon>
        <taxon>Fabales</taxon>
        <taxon>Quillajaceae</taxon>
        <taxon>Quillaja</taxon>
    </lineage>
</organism>
<evidence type="ECO:0000256" key="3">
    <source>
        <dbReference type="ARBA" id="ARBA00023015"/>
    </source>
</evidence>
<keyword evidence="4 6" id="KW-0804">Transcription</keyword>
<evidence type="ECO:0000256" key="6">
    <source>
        <dbReference type="RuleBase" id="RU367028"/>
    </source>
</evidence>
<feature type="region of interest" description="Disordered" evidence="7">
    <location>
        <begin position="157"/>
        <end position="206"/>
    </location>
</feature>
<feature type="compositionally biased region" description="Low complexity" evidence="7">
    <location>
        <begin position="164"/>
        <end position="197"/>
    </location>
</feature>
<keyword evidence="3 6" id="KW-0805">Transcription regulation</keyword>
<reference evidence="9" key="1">
    <citation type="journal article" date="2023" name="Science">
        <title>Elucidation of the pathway for biosynthesis of saponin adjuvants from the soapbark tree.</title>
        <authorList>
            <person name="Reed J."/>
            <person name="Orme A."/>
            <person name="El-Demerdash A."/>
            <person name="Owen C."/>
            <person name="Martin L.B.B."/>
            <person name="Misra R.C."/>
            <person name="Kikuchi S."/>
            <person name="Rejzek M."/>
            <person name="Martin A.C."/>
            <person name="Harkess A."/>
            <person name="Leebens-Mack J."/>
            <person name="Louveau T."/>
            <person name="Stephenson M.J."/>
            <person name="Osbourn A."/>
        </authorList>
    </citation>
    <scope>NUCLEOTIDE SEQUENCE</scope>
    <source>
        <strain evidence="9">S10</strain>
    </source>
</reference>
<dbReference type="PANTHER" id="PTHR33057:SF117">
    <property type="entry name" value="TRANSCRIPTION REPRESSOR OFP14"/>
    <property type="match status" value="1"/>
</dbReference>
<proteinExistence type="predicted"/>
<dbReference type="KEGG" id="qsa:O6P43_018128"/>
<evidence type="ECO:0000256" key="5">
    <source>
        <dbReference type="ARBA" id="ARBA00023242"/>
    </source>
</evidence>
<dbReference type="GO" id="GO:0045892">
    <property type="term" value="P:negative regulation of DNA-templated transcription"/>
    <property type="evidence" value="ECO:0007669"/>
    <property type="project" value="UniProtKB-UniRule"/>
</dbReference>
<comment type="function">
    <text evidence="6">Transcriptional repressor that regulates multiple aspects of plant growth and development.</text>
</comment>
<protein>
    <recommendedName>
        <fullName evidence="6">Transcription repressor</fullName>
    </recommendedName>
    <alternativeName>
        <fullName evidence="6">Ovate family protein</fullName>
    </alternativeName>
</protein>
<dbReference type="InterPro" id="IPR006458">
    <property type="entry name" value="Ovate_C"/>
</dbReference>
<dbReference type="Pfam" id="PF04844">
    <property type="entry name" value="Ovate"/>
    <property type="match status" value="1"/>
</dbReference>
<evidence type="ECO:0000313" key="9">
    <source>
        <dbReference type="EMBL" id="KAJ7962978.1"/>
    </source>
</evidence>
<accession>A0AAD7LRP5</accession>
<dbReference type="Proteomes" id="UP001163823">
    <property type="component" value="Chromosome 7"/>
</dbReference>